<dbReference type="RefSeq" id="WP_067710878.1">
    <property type="nucleotide sequence ID" value="NZ_LPVJ01000001.1"/>
</dbReference>
<gene>
    <name evidence="1" type="ORF">ATW55_05765</name>
</gene>
<evidence type="ECO:0000313" key="2">
    <source>
        <dbReference type="Proteomes" id="UP000053557"/>
    </source>
</evidence>
<dbReference type="EMBL" id="LPVJ01000001">
    <property type="protein sequence ID" value="KUO97376.1"/>
    <property type="molecule type" value="Genomic_DNA"/>
</dbReference>
<protein>
    <submittedName>
        <fullName evidence="1">Uncharacterized protein</fullName>
    </submittedName>
</protein>
<name>A0A101XTW5_9BACL</name>
<organism evidence="1 2">
    <name type="scientific">Ferroacidibacillus organovorans</name>
    <dbReference type="NCBI Taxonomy" id="1765683"/>
    <lineage>
        <taxon>Bacteria</taxon>
        <taxon>Bacillati</taxon>
        <taxon>Bacillota</taxon>
        <taxon>Bacilli</taxon>
        <taxon>Bacillales</taxon>
        <taxon>Alicyclobacillaceae</taxon>
        <taxon>Ferroacidibacillus</taxon>
    </lineage>
</organism>
<evidence type="ECO:0000313" key="1">
    <source>
        <dbReference type="EMBL" id="KUO97376.1"/>
    </source>
</evidence>
<keyword evidence="2" id="KW-1185">Reference proteome</keyword>
<dbReference type="AlphaFoldDB" id="A0A101XTW5"/>
<comment type="caution">
    <text evidence="1">The sequence shown here is derived from an EMBL/GenBank/DDBJ whole genome shotgun (WGS) entry which is preliminary data.</text>
</comment>
<sequence>MNQSSLDIELASERLLIEAFSLRDHPDSEHASRVLHALGDVLQHIAQREKIELWVDEQMLG</sequence>
<accession>A0A101XTW5</accession>
<proteinExistence type="predicted"/>
<reference evidence="1 2" key="1">
    <citation type="submission" date="2015-12" db="EMBL/GenBank/DDBJ databases">
        <title>Draft genome sequence of Acidibacillus ferrooxidans ITV001, isolated from a chalcopyrite acid mine drainage site in Brazil.</title>
        <authorList>
            <person name="Dall'Agnol H."/>
            <person name="Nancucheo I."/>
            <person name="Johnson B."/>
            <person name="Oliveira R."/>
            <person name="Leite L."/>
            <person name="Pylro V."/>
            <person name="Nunes G.L."/>
            <person name="Tzotzos G."/>
            <person name="Fernandes G.R."/>
            <person name="Dutra J."/>
            <person name="Orellana S.C."/>
            <person name="Oliveira G."/>
        </authorList>
    </citation>
    <scope>NUCLEOTIDE SEQUENCE [LARGE SCALE GENOMIC DNA]</scope>
    <source>
        <strain evidence="2">ITV01</strain>
    </source>
</reference>
<dbReference type="Proteomes" id="UP000053557">
    <property type="component" value="Unassembled WGS sequence"/>
</dbReference>
<dbReference type="OrthoDB" id="9889640at2"/>